<proteinExistence type="predicted"/>
<name>A0AB40AJ38_DIOCR</name>
<dbReference type="PROSITE" id="PS00018">
    <property type="entry name" value="EF_HAND_1"/>
    <property type="match status" value="1"/>
</dbReference>
<evidence type="ECO:0000313" key="4">
    <source>
        <dbReference type="RefSeq" id="XP_039114911.1"/>
    </source>
</evidence>
<dbReference type="SUPFAM" id="SSF47473">
    <property type="entry name" value="EF-hand"/>
    <property type="match status" value="1"/>
</dbReference>
<dbReference type="PROSITE" id="PS50222">
    <property type="entry name" value="EF_HAND_2"/>
    <property type="match status" value="1"/>
</dbReference>
<gene>
    <name evidence="4" type="primary">LOC120250184</name>
</gene>
<dbReference type="Proteomes" id="UP001515500">
    <property type="component" value="Chromosome 19"/>
</dbReference>
<protein>
    <submittedName>
        <fullName evidence="4">Uncharacterized protein LOC120250184</fullName>
    </submittedName>
</protein>
<keyword evidence="1" id="KW-0106">Calcium</keyword>
<keyword evidence="3" id="KW-1185">Reference proteome</keyword>
<sequence length="89" mass="10117">MVLGIGHYHMTVEDFRQWLTKVVDRNHDGRISISELRHALKGMGYNMAAWKGFWGVVSNDLNHNGYIDTEVEILALASYAARVWGITIV</sequence>
<dbReference type="GeneID" id="120250184"/>
<dbReference type="RefSeq" id="XP_039114911.1">
    <property type="nucleotide sequence ID" value="XM_039258977.1"/>
</dbReference>
<dbReference type="InterPro" id="IPR002048">
    <property type="entry name" value="EF_hand_dom"/>
</dbReference>
<accession>A0AB40AJ38</accession>
<organism evidence="3 4">
    <name type="scientific">Dioscorea cayennensis subsp. rotundata</name>
    <name type="common">White Guinea yam</name>
    <name type="synonym">Dioscorea rotundata</name>
    <dbReference type="NCBI Taxonomy" id="55577"/>
    <lineage>
        <taxon>Eukaryota</taxon>
        <taxon>Viridiplantae</taxon>
        <taxon>Streptophyta</taxon>
        <taxon>Embryophyta</taxon>
        <taxon>Tracheophyta</taxon>
        <taxon>Spermatophyta</taxon>
        <taxon>Magnoliopsida</taxon>
        <taxon>Liliopsida</taxon>
        <taxon>Dioscoreales</taxon>
        <taxon>Dioscoreaceae</taxon>
        <taxon>Dioscorea</taxon>
    </lineage>
</organism>
<dbReference type="Gene3D" id="1.10.238.10">
    <property type="entry name" value="EF-hand"/>
    <property type="match status" value="1"/>
</dbReference>
<evidence type="ECO:0000259" key="2">
    <source>
        <dbReference type="PROSITE" id="PS50222"/>
    </source>
</evidence>
<dbReference type="AlphaFoldDB" id="A0AB40AJ38"/>
<dbReference type="InterPro" id="IPR018247">
    <property type="entry name" value="EF_Hand_1_Ca_BS"/>
</dbReference>
<dbReference type="InterPro" id="IPR011992">
    <property type="entry name" value="EF-hand-dom_pair"/>
</dbReference>
<reference evidence="4" key="1">
    <citation type="submission" date="2025-08" db="UniProtKB">
        <authorList>
            <consortium name="RefSeq"/>
        </authorList>
    </citation>
    <scope>IDENTIFICATION</scope>
</reference>
<feature type="domain" description="EF-hand" evidence="2">
    <location>
        <begin position="10"/>
        <end position="46"/>
    </location>
</feature>
<dbReference type="Pfam" id="PF13202">
    <property type="entry name" value="EF-hand_5"/>
    <property type="match status" value="1"/>
</dbReference>
<dbReference type="GO" id="GO:0005509">
    <property type="term" value="F:calcium ion binding"/>
    <property type="evidence" value="ECO:0007669"/>
    <property type="project" value="InterPro"/>
</dbReference>
<evidence type="ECO:0000313" key="3">
    <source>
        <dbReference type="Proteomes" id="UP001515500"/>
    </source>
</evidence>
<evidence type="ECO:0000256" key="1">
    <source>
        <dbReference type="ARBA" id="ARBA00022837"/>
    </source>
</evidence>